<dbReference type="Proteomes" id="UP000617555">
    <property type="component" value="Unassembled WGS sequence"/>
</dbReference>
<name>A0ABQ1JY71_9GAMM</name>
<sequence length="80" mass="8934">MTFLQRTFTSLVHAHAGRTQGAALGQNKLRSFLAPLYFAGELVVMYFSEILPTNQTCAQCHYALVFVYGCTMGQCKLQCH</sequence>
<reference evidence="2" key="1">
    <citation type="journal article" date="2019" name="Int. J. Syst. Evol. Microbiol.">
        <title>The Global Catalogue of Microorganisms (GCM) 10K type strain sequencing project: providing services to taxonomists for standard genome sequencing and annotation.</title>
        <authorList>
            <consortium name="The Broad Institute Genomics Platform"/>
            <consortium name="The Broad Institute Genome Sequencing Center for Infectious Disease"/>
            <person name="Wu L."/>
            <person name="Ma J."/>
        </authorList>
    </citation>
    <scope>NUCLEOTIDE SEQUENCE [LARGE SCALE GENOMIC DNA]</scope>
    <source>
        <strain evidence="2">CGMCC 1.15339</strain>
    </source>
</reference>
<protein>
    <submittedName>
        <fullName evidence="1">Uncharacterized protein</fullName>
    </submittedName>
</protein>
<proteinExistence type="predicted"/>
<accession>A0ABQ1JY71</accession>
<evidence type="ECO:0000313" key="2">
    <source>
        <dbReference type="Proteomes" id="UP000617555"/>
    </source>
</evidence>
<comment type="caution">
    <text evidence="1">The sequence shown here is derived from an EMBL/GenBank/DDBJ whole genome shotgun (WGS) entry which is preliminary data.</text>
</comment>
<evidence type="ECO:0000313" key="1">
    <source>
        <dbReference type="EMBL" id="GGB77294.1"/>
    </source>
</evidence>
<keyword evidence="2" id="KW-1185">Reference proteome</keyword>
<gene>
    <name evidence="1" type="ORF">GCM10011607_41860</name>
</gene>
<dbReference type="EMBL" id="BMII01000072">
    <property type="protein sequence ID" value="GGB77294.1"/>
    <property type="molecule type" value="Genomic_DNA"/>
</dbReference>
<organism evidence="1 2">
    <name type="scientific">Shewanella inventionis</name>
    <dbReference type="NCBI Taxonomy" id="1738770"/>
    <lineage>
        <taxon>Bacteria</taxon>
        <taxon>Pseudomonadati</taxon>
        <taxon>Pseudomonadota</taxon>
        <taxon>Gammaproteobacteria</taxon>
        <taxon>Alteromonadales</taxon>
        <taxon>Shewanellaceae</taxon>
        <taxon>Shewanella</taxon>
    </lineage>
</organism>